<comment type="caution">
    <text evidence="1">The sequence shown here is derived from an EMBL/GenBank/DDBJ whole genome shotgun (WGS) entry which is preliminary data.</text>
</comment>
<dbReference type="SUPFAM" id="SSF143212">
    <property type="entry name" value="Rv2632c-like"/>
    <property type="match status" value="1"/>
</dbReference>
<dbReference type="InterPro" id="IPR015057">
    <property type="entry name" value="Rv2632c-like"/>
</dbReference>
<evidence type="ECO:0000313" key="1">
    <source>
        <dbReference type="EMBL" id="MFC4835270.1"/>
    </source>
</evidence>
<dbReference type="RefSeq" id="WP_274186974.1">
    <property type="nucleotide sequence ID" value="NZ_BAABHN010000049.1"/>
</dbReference>
<dbReference type="Proteomes" id="UP001595909">
    <property type="component" value="Unassembled WGS sequence"/>
</dbReference>
<accession>A0ABV9RN87</accession>
<name>A0ABV9RN87_9PSEU</name>
<evidence type="ECO:0000313" key="2">
    <source>
        <dbReference type="Proteomes" id="UP001595909"/>
    </source>
</evidence>
<sequence>MTTTRTWTVTLTFEDEHEDENGSATWARAVLDSAPDDVLGPGEVLAVEGRAVRWPHHPSVTLIGRQMAAARALVELGHRLGDRAVDDAFANAYGRPALGPVAASGS</sequence>
<protein>
    <submittedName>
        <fullName evidence="1">DsRBD fold-containing protein</fullName>
    </submittedName>
</protein>
<reference evidence="2" key="1">
    <citation type="journal article" date="2019" name="Int. J. Syst. Evol. Microbiol.">
        <title>The Global Catalogue of Microorganisms (GCM) 10K type strain sequencing project: providing services to taxonomists for standard genome sequencing and annotation.</title>
        <authorList>
            <consortium name="The Broad Institute Genomics Platform"/>
            <consortium name="The Broad Institute Genome Sequencing Center for Infectious Disease"/>
            <person name="Wu L."/>
            <person name="Ma J."/>
        </authorList>
    </citation>
    <scope>NUCLEOTIDE SEQUENCE [LARGE SCALE GENOMIC DNA]</scope>
    <source>
        <strain evidence="2">CCUG 50347</strain>
    </source>
</reference>
<organism evidence="1 2">
    <name type="scientific">Actinomycetospora chibensis</name>
    <dbReference type="NCBI Taxonomy" id="663606"/>
    <lineage>
        <taxon>Bacteria</taxon>
        <taxon>Bacillati</taxon>
        <taxon>Actinomycetota</taxon>
        <taxon>Actinomycetes</taxon>
        <taxon>Pseudonocardiales</taxon>
        <taxon>Pseudonocardiaceae</taxon>
        <taxon>Actinomycetospora</taxon>
    </lineage>
</organism>
<dbReference type="InterPro" id="IPR038070">
    <property type="entry name" value="Rv2632c-like_sf"/>
</dbReference>
<gene>
    <name evidence="1" type="ORF">ACFPEL_22870</name>
</gene>
<keyword evidence="2" id="KW-1185">Reference proteome</keyword>
<dbReference type="EMBL" id="JBHSIM010000049">
    <property type="protein sequence ID" value="MFC4835270.1"/>
    <property type="molecule type" value="Genomic_DNA"/>
</dbReference>
<proteinExistence type="predicted"/>
<dbReference type="Gene3D" id="3.30.160.240">
    <property type="entry name" value="Rv1738"/>
    <property type="match status" value="1"/>
</dbReference>
<dbReference type="Pfam" id="PF08962">
    <property type="entry name" value="Rv2632c-like"/>
    <property type="match status" value="1"/>
</dbReference>